<sequence>MLIVEVTIANYFVHTSNNLTQFIIIH</sequence>
<organism evidence="1">
    <name type="scientific">marine metagenome</name>
    <dbReference type="NCBI Taxonomy" id="408172"/>
    <lineage>
        <taxon>unclassified sequences</taxon>
        <taxon>metagenomes</taxon>
        <taxon>ecological metagenomes</taxon>
    </lineage>
</organism>
<gene>
    <name evidence="1" type="ORF">METZ01_LOCUS435161</name>
</gene>
<dbReference type="EMBL" id="UINC01175606">
    <property type="protein sequence ID" value="SVD82307.1"/>
    <property type="molecule type" value="Genomic_DNA"/>
</dbReference>
<protein>
    <submittedName>
        <fullName evidence="1">Uncharacterized protein</fullName>
    </submittedName>
</protein>
<reference evidence="1" key="1">
    <citation type="submission" date="2018-05" db="EMBL/GenBank/DDBJ databases">
        <authorList>
            <person name="Lanie J.A."/>
            <person name="Ng W.-L."/>
            <person name="Kazmierczak K.M."/>
            <person name="Andrzejewski T.M."/>
            <person name="Davidsen T.M."/>
            <person name="Wayne K.J."/>
            <person name="Tettelin H."/>
            <person name="Glass J.I."/>
            <person name="Rusch D."/>
            <person name="Podicherti R."/>
            <person name="Tsui H.-C.T."/>
            <person name="Winkler M.E."/>
        </authorList>
    </citation>
    <scope>NUCLEOTIDE SEQUENCE</scope>
</reference>
<name>A0A382YG67_9ZZZZ</name>
<dbReference type="AlphaFoldDB" id="A0A382YG67"/>
<evidence type="ECO:0000313" key="1">
    <source>
        <dbReference type="EMBL" id="SVD82307.1"/>
    </source>
</evidence>
<accession>A0A382YG67</accession>
<proteinExistence type="predicted"/>